<feature type="transmembrane region" description="Helical" evidence="1">
    <location>
        <begin position="85"/>
        <end position="106"/>
    </location>
</feature>
<feature type="transmembrane region" description="Helical" evidence="1">
    <location>
        <begin position="55"/>
        <end position="73"/>
    </location>
</feature>
<reference evidence="2" key="1">
    <citation type="journal article" date="2023" name="Mol. Phylogenet. Evol.">
        <title>Genome-scale phylogeny and comparative genomics of the fungal order Sordariales.</title>
        <authorList>
            <person name="Hensen N."/>
            <person name="Bonometti L."/>
            <person name="Westerberg I."/>
            <person name="Brannstrom I.O."/>
            <person name="Guillou S."/>
            <person name="Cros-Aarteil S."/>
            <person name="Calhoun S."/>
            <person name="Haridas S."/>
            <person name="Kuo A."/>
            <person name="Mondo S."/>
            <person name="Pangilinan J."/>
            <person name="Riley R."/>
            <person name="LaButti K."/>
            <person name="Andreopoulos B."/>
            <person name="Lipzen A."/>
            <person name="Chen C."/>
            <person name="Yan M."/>
            <person name="Daum C."/>
            <person name="Ng V."/>
            <person name="Clum A."/>
            <person name="Steindorff A."/>
            <person name="Ohm R.A."/>
            <person name="Martin F."/>
            <person name="Silar P."/>
            <person name="Natvig D.O."/>
            <person name="Lalanne C."/>
            <person name="Gautier V."/>
            <person name="Ament-Velasquez S.L."/>
            <person name="Kruys A."/>
            <person name="Hutchinson M.I."/>
            <person name="Powell A.J."/>
            <person name="Barry K."/>
            <person name="Miller A.N."/>
            <person name="Grigoriev I.V."/>
            <person name="Debuchy R."/>
            <person name="Gladieux P."/>
            <person name="Hiltunen Thoren M."/>
            <person name="Johannesson H."/>
        </authorList>
    </citation>
    <scope>NUCLEOTIDE SEQUENCE</scope>
    <source>
        <strain evidence="2">CBS 232.78</strain>
    </source>
</reference>
<keyword evidence="1" id="KW-1133">Transmembrane helix</keyword>
<dbReference type="AlphaFoldDB" id="A0AAE0P6T9"/>
<keyword evidence="1" id="KW-0812">Transmembrane</keyword>
<dbReference type="PANTHER" id="PTHR37451:SF4">
    <property type="entry name" value="MARVEL DOMAIN-CONTAINING PROTEIN"/>
    <property type="match status" value="1"/>
</dbReference>
<feature type="transmembrane region" description="Helical" evidence="1">
    <location>
        <begin position="29"/>
        <end position="49"/>
    </location>
</feature>
<protein>
    <recommendedName>
        <fullName evidence="4">MARVEL domain-containing protein</fullName>
    </recommendedName>
</protein>
<dbReference type="EMBL" id="JAULSW010000001">
    <property type="protein sequence ID" value="KAK3394394.1"/>
    <property type="molecule type" value="Genomic_DNA"/>
</dbReference>
<reference evidence="2" key="2">
    <citation type="submission" date="2023-06" db="EMBL/GenBank/DDBJ databases">
        <authorList>
            <consortium name="Lawrence Berkeley National Laboratory"/>
            <person name="Haridas S."/>
            <person name="Hensen N."/>
            <person name="Bonometti L."/>
            <person name="Westerberg I."/>
            <person name="Brannstrom I.O."/>
            <person name="Guillou S."/>
            <person name="Cros-Aarteil S."/>
            <person name="Calhoun S."/>
            <person name="Kuo A."/>
            <person name="Mondo S."/>
            <person name="Pangilinan J."/>
            <person name="Riley R."/>
            <person name="LaButti K."/>
            <person name="Andreopoulos B."/>
            <person name="Lipzen A."/>
            <person name="Chen C."/>
            <person name="Yanf M."/>
            <person name="Daum C."/>
            <person name="Ng V."/>
            <person name="Clum A."/>
            <person name="Steindorff A."/>
            <person name="Ohm R."/>
            <person name="Martin F."/>
            <person name="Silar P."/>
            <person name="Natvig D."/>
            <person name="Lalanne C."/>
            <person name="Gautier V."/>
            <person name="Ament-velasquez S.L."/>
            <person name="Kruys A."/>
            <person name="Hutchinson M.I."/>
            <person name="Powell A.J."/>
            <person name="Barry K."/>
            <person name="Miller A.N."/>
            <person name="Grigoriev I.V."/>
            <person name="Debuchy R."/>
            <person name="Gladieux P."/>
            <person name="Thoren M.H."/>
            <person name="Johannesson H."/>
        </authorList>
    </citation>
    <scope>NUCLEOTIDE SEQUENCE</scope>
    <source>
        <strain evidence="2">CBS 232.78</strain>
    </source>
</reference>
<sequence length="190" mass="20981">MYRFKDSVDRPVGYEHIPLFPKGFGALRVVQLVLTVAAIGLDGYAVSLFPTNGNSTLLAAAIVCLITSVYHLVSRHAEKRFYNYWAILSLDMLMVVLWACSFPLLASEVAGYFDKNRRFITTVRTFICNDSGCRYMEYPPVGGIYIVFPAVETAAASLGAINFALHIVSLSVHGVMLHRHRAAGLHSVPI</sequence>
<dbReference type="PANTHER" id="PTHR37451">
    <property type="entry name" value="MARVEL DOMAIN"/>
    <property type="match status" value="1"/>
</dbReference>
<comment type="caution">
    <text evidence="2">The sequence shown here is derived from an EMBL/GenBank/DDBJ whole genome shotgun (WGS) entry which is preliminary data.</text>
</comment>
<evidence type="ECO:0000313" key="3">
    <source>
        <dbReference type="Proteomes" id="UP001285441"/>
    </source>
</evidence>
<keyword evidence="3" id="KW-1185">Reference proteome</keyword>
<dbReference type="Proteomes" id="UP001285441">
    <property type="component" value="Unassembled WGS sequence"/>
</dbReference>
<organism evidence="2 3">
    <name type="scientific">Podospora didyma</name>
    <dbReference type="NCBI Taxonomy" id="330526"/>
    <lineage>
        <taxon>Eukaryota</taxon>
        <taxon>Fungi</taxon>
        <taxon>Dikarya</taxon>
        <taxon>Ascomycota</taxon>
        <taxon>Pezizomycotina</taxon>
        <taxon>Sordariomycetes</taxon>
        <taxon>Sordariomycetidae</taxon>
        <taxon>Sordariales</taxon>
        <taxon>Podosporaceae</taxon>
        <taxon>Podospora</taxon>
    </lineage>
</organism>
<proteinExistence type="predicted"/>
<feature type="transmembrane region" description="Helical" evidence="1">
    <location>
        <begin position="144"/>
        <end position="172"/>
    </location>
</feature>
<evidence type="ECO:0000313" key="2">
    <source>
        <dbReference type="EMBL" id="KAK3394394.1"/>
    </source>
</evidence>
<gene>
    <name evidence="2" type="ORF">B0H63DRAFT_506117</name>
</gene>
<evidence type="ECO:0008006" key="4">
    <source>
        <dbReference type="Google" id="ProtNLM"/>
    </source>
</evidence>
<name>A0AAE0P6T9_9PEZI</name>
<accession>A0AAE0P6T9</accession>
<evidence type="ECO:0000256" key="1">
    <source>
        <dbReference type="SAM" id="Phobius"/>
    </source>
</evidence>
<keyword evidence="1" id="KW-0472">Membrane</keyword>